<accession>A0ABS7ECK1</accession>
<keyword evidence="2" id="KW-1185">Reference proteome</keyword>
<protein>
    <submittedName>
        <fullName evidence="1">DUF3012 domain-containing protein</fullName>
    </submittedName>
</protein>
<evidence type="ECO:0000313" key="1">
    <source>
        <dbReference type="EMBL" id="MBW8189566.1"/>
    </source>
</evidence>
<organism evidence="1 2">
    <name type="scientific">Neiella holothuriorum</name>
    <dbReference type="NCBI Taxonomy" id="2870530"/>
    <lineage>
        <taxon>Bacteria</taxon>
        <taxon>Pseudomonadati</taxon>
        <taxon>Pseudomonadota</taxon>
        <taxon>Gammaproteobacteria</taxon>
        <taxon>Alteromonadales</taxon>
        <taxon>Echinimonadaceae</taxon>
        <taxon>Neiella</taxon>
    </lineage>
</organism>
<proteinExistence type="predicted"/>
<dbReference type="Pfam" id="PF11216">
    <property type="entry name" value="DUF3012"/>
    <property type="match status" value="1"/>
</dbReference>
<dbReference type="Proteomes" id="UP001166251">
    <property type="component" value="Unassembled WGS sequence"/>
</dbReference>
<dbReference type="EMBL" id="JAHZSS010000001">
    <property type="protein sequence ID" value="MBW8189566.1"/>
    <property type="molecule type" value="Genomic_DNA"/>
</dbReference>
<reference evidence="1" key="1">
    <citation type="submission" date="2021-07" db="EMBL/GenBank/DDBJ databases">
        <title>Neiella marina sp. nov., isolated from the intestinal content of sea cucumber Apostichopus japonicus.</title>
        <authorList>
            <person name="Bai X."/>
        </authorList>
    </citation>
    <scope>NUCLEOTIDE SEQUENCE</scope>
    <source>
        <strain evidence="1">126</strain>
    </source>
</reference>
<gene>
    <name evidence="1" type="ORF">K0504_00845</name>
</gene>
<name>A0ABS7ECK1_9GAMM</name>
<sequence length="55" mass="5895">MGAAVFAAVLLQACSAEVGSQAWCQQLEKKDKSEWSATEAGDYAKHCIFGDVKTD</sequence>
<comment type="caution">
    <text evidence="1">The sequence shown here is derived from an EMBL/GenBank/DDBJ whole genome shotgun (WGS) entry which is preliminary data.</text>
</comment>
<evidence type="ECO:0000313" key="2">
    <source>
        <dbReference type="Proteomes" id="UP001166251"/>
    </source>
</evidence>
<dbReference type="InterPro" id="IPR021379">
    <property type="entry name" value="DUF3012"/>
</dbReference>